<reference evidence="2" key="2">
    <citation type="submission" date="2019-01" db="EMBL/GenBank/DDBJ databases">
        <title>Genome sequence of Desulfonema ishimotonii strain Tokyo 01.</title>
        <authorList>
            <person name="Fukui M."/>
        </authorList>
    </citation>
    <scope>NUCLEOTIDE SEQUENCE [LARGE SCALE GENOMIC DNA]</scope>
    <source>
        <strain evidence="2">Tokyo 01</strain>
    </source>
</reference>
<proteinExistence type="predicted"/>
<dbReference type="Proteomes" id="UP000288096">
    <property type="component" value="Unassembled WGS sequence"/>
</dbReference>
<evidence type="ECO:0000313" key="1">
    <source>
        <dbReference type="EMBL" id="GBC62802.1"/>
    </source>
</evidence>
<gene>
    <name evidence="1" type="ORF">DENIS_3779</name>
</gene>
<dbReference type="RefSeq" id="WP_124329949.1">
    <property type="nucleotide sequence ID" value="NZ_BEXT01000001.1"/>
</dbReference>
<dbReference type="InterPro" id="IPR011009">
    <property type="entry name" value="Kinase-like_dom_sf"/>
</dbReference>
<accession>A0A401G0P8</accession>
<dbReference type="SUPFAM" id="SSF56112">
    <property type="entry name" value="Protein kinase-like (PK-like)"/>
    <property type="match status" value="1"/>
</dbReference>
<organism evidence="1 2">
    <name type="scientific">Desulfonema ishimotonii</name>
    <dbReference type="NCBI Taxonomy" id="45657"/>
    <lineage>
        <taxon>Bacteria</taxon>
        <taxon>Pseudomonadati</taxon>
        <taxon>Thermodesulfobacteriota</taxon>
        <taxon>Desulfobacteria</taxon>
        <taxon>Desulfobacterales</taxon>
        <taxon>Desulfococcaceae</taxon>
        <taxon>Desulfonema</taxon>
    </lineage>
</organism>
<name>A0A401G0P8_9BACT</name>
<comment type="caution">
    <text evidence="1">The sequence shown here is derived from an EMBL/GenBank/DDBJ whole genome shotgun (WGS) entry which is preliminary data.</text>
</comment>
<dbReference type="OrthoDB" id="5620977at2"/>
<reference evidence="2" key="1">
    <citation type="submission" date="2017-11" db="EMBL/GenBank/DDBJ databases">
        <authorList>
            <person name="Watanabe M."/>
            <person name="Kojima H."/>
        </authorList>
    </citation>
    <scope>NUCLEOTIDE SEQUENCE [LARGE SCALE GENOMIC DNA]</scope>
    <source>
        <strain evidence="2">Tokyo 01</strain>
    </source>
</reference>
<sequence length="566" mass="63906">MKYFIRGKGQVCLAQNDFIAGGGEGQIYGKGDTVFKIYNTPGRMIPDAKIAELQALTRPNILTPRHVILDARNRAVGFTMKWVRDAIPLCKLFTSDFRNRTGVTDQSTLTLVENIRETIQAVHAVGCLMVDGNEFNYLVDKNDLVTPWFIDVDSYQTPTFPATAIMPSVRDWHSSTFSERTDWFSFGVIACQLFVGIHPFRGRHPAFKKNDIESRMKANVSIFNPEVRVPPAARDFGKIPARYTDWFTDLFEKGKRNPPPVRAGRFVAVPVSVAAAKSGGQFVITKIREFDSRILWHTVHAGLRLTGTRKRIYMGNDKHRVRPQTDVVFTARKLRPVFVRIQDGKLRLEGVKCGLVPFPEMNAEDKMVIANTLYVRHGGKLTEFAFDDVGDRVVAMVKNVWDILPHASEIFAGVIFQNVLGKPYLVIPLPRNDRPGQCVVKPVPELADYRIVDAKHDAGVCILIGHRNNRYDRILLRFAPAFDTYDCRITRDTDPGSVNFAVLENGIAVSVNDDGSMEIFPARPGKSEVRRIEDPDISPRMRLCREGNTVMFFKGKKLFSLRMADM</sequence>
<dbReference type="Gene3D" id="1.10.510.10">
    <property type="entry name" value="Transferase(Phosphotransferase) domain 1"/>
    <property type="match status" value="1"/>
</dbReference>
<protein>
    <recommendedName>
        <fullName evidence="3">Protein kinase domain-containing protein</fullName>
    </recommendedName>
</protein>
<evidence type="ECO:0000313" key="2">
    <source>
        <dbReference type="Proteomes" id="UP000288096"/>
    </source>
</evidence>
<keyword evidence="2" id="KW-1185">Reference proteome</keyword>
<evidence type="ECO:0008006" key="3">
    <source>
        <dbReference type="Google" id="ProtNLM"/>
    </source>
</evidence>
<dbReference type="AlphaFoldDB" id="A0A401G0P8"/>
<dbReference type="EMBL" id="BEXT01000001">
    <property type="protein sequence ID" value="GBC62802.1"/>
    <property type="molecule type" value="Genomic_DNA"/>
</dbReference>